<organism evidence="3 4">
    <name type="scientific">Mesosutterella porci</name>
    <dbReference type="NCBI Taxonomy" id="2915351"/>
    <lineage>
        <taxon>Bacteria</taxon>
        <taxon>Pseudomonadati</taxon>
        <taxon>Pseudomonadota</taxon>
        <taxon>Betaproteobacteria</taxon>
        <taxon>Burkholderiales</taxon>
        <taxon>Sutterellaceae</taxon>
        <taxon>Mesosutterella</taxon>
    </lineage>
</organism>
<dbReference type="RefSeq" id="WP_237978002.1">
    <property type="nucleotide sequence ID" value="NZ_JAKNCT010000002.1"/>
</dbReference>
<gene>
    <name evidence="3" type="primary">larC</name>
    <name evidence="3" type="ORF">MAF45_02655</name>
</gene>
<comment type="caution">
    <text evidence="3">The sequence shown here is derived from an EMBL/GenBank/DDBJ whole genome shotgun (WGS) entry which is preliminary data.</text>
</comment>
<evidence type="ECO:0000313" key="4">
    <source>
        <dbReference type="Proteomes" id="UP001297600"/>
    </source>
</evidence>
<dbReference type="Pfam" id="PF01969">
    <property type="entry name" value="Ni_insertion"/>
    <property type="match status" value="1"/>
</dbReference>
<dbReference type="Proteomes" id="UP001297600">
    <property type="component" value="Unassembled WGS sequence"/>
</dbReference>
<sequence>MTGTTLTMNVLYLQCAMGASGNMLTAALASLLPDPASFARDINSLGIPRVCASLERGSSRGMAGWRARIEIDGREEDAQPRSHGSAHGHSHARFDEILGFIRSLPVSDKVRANACSIYRRIAEAEAQAHGCAPGEVHFHEVGTADAVCDVVSVCLLMERLNPGRVVCSPVCVGSGLTYTAHGFLPVPAPATASLLHGVPSYGSDFPGELCTPTGAALISHISNAFGPMPEMTLLKEGCGLGSREFPQPNCLRALLGTAPGGDSETGSCDSVCELSANIDDMTAEDIALARDLLIDNGALDAWVIPLAMKKGRPGSMLCALCAPPEAAQIRQVFFKHTSTLGVRSRILQRAVLDRSIETVSTALGPVRVKTARGWGTEKTKPEFDDIERLVRKSGLSAAEVRALVSRGKKG</sequence>
<accession>A0ABS9MQP5</accession>
<dbReference type="PANTHER" id="PTHR36566:SF1">
    <property type="entry name" value="PYRIDINIUM-3,5-BISTHIOCARBOXYLIC ACID MONONUCLEOTIDE NICKEL INSERTION PROTEIN"/>
    <property type="match status" value="1"/>
</dbReference>
<protein>
    <recommendedName>
        <fullName evidence="2">Putative nickel insertion protein</fullName>
    </recommendedName>
</protein>
<evidence type="ECO:0000313" key="3">
    <source>
        <dbReference type="EMBL" id="MCG5030353.1"/>
    </source>
</evidence>
<keyword evidence="2" id="KW-0456">Lyase</keyword>
<dbReference type="PANTHER" id="PTHR36566">
    <property type="entry name" value="NICKEL INSERTION PROTEIN-RELATED"/>
    <property type="match status" value="1"/>
</dbReference>
<dbReference type="InterPro" id="IPR002822">
    <property type="entry name" value="Ni_insertion"/>
</dbReference>
<name>A0ABS9MQP5_9BURK</name>
<dbReference type="Gene3D" id="3.30.70.1380">
    <property type="entry name" value="Transcriptional regulatory protein pf0864 domain like"/>
    <property type="match status" value="1"/>
</dbReference>
<reference evidence="3 4" key="1">
    <citation type="submission" date="2022-02" db="EMBL/GenBank/DDBJ databases">
        <title>Mesosutterella porci, a novel member of the family Sutterellaceae from pig feces.</title>
        <authorList>
            <person name="Wylensek D."/>
            <person name="Clavel T."/>
        </authorList>
    </citation>
    <scope>NUCLEOTIDE SEQUENCE [LARGE SCALE GENOMIC DNA]</scope>
    <source>
        <strain evidence="4">oilRF-744-wt-GAM-9</strain>
    </source>
</reference>
<keyword evidence="4" id="KW-1185">Reference proteome</keyword>
<dbReference type="EMBL" id="JAKNCT010000002">
    <property type="protein sequence ID" value="MCG5030353.1"/>
    <property type="molecule type" value="Genomic_DNA"/>
</dbReference>
<proteinExistence type="inferred from homology"/>
<evidence type="ECO:0000256" key="1">
    <source>
        <dbReference type="ARBA" id="ARBA00022596"/>
    </source>
</evidence>
<dbReference type="NCBIfam" id="TIGR00299">
    <property type="entry name" value="nickel pincer cofactor biosynthesis protein LarC"/>
    <property type="match status" value="1"/>
</dbReference>
<comment type="similarity">
    <text evidence="2">Belongs to the LarC family.</text>
</comment>
<evidence type="ECO:0000256" key="2">
    <source>
        <dbReference type="HAMAP-Rule" id="MF_01074"/>
    </source>
</evidence>
<dbReference type="HAMAP" id="MF_01074">
    <property type="entry name" value="LarC"/>
    <property type="match status" value="1"/>
</dbReference>
<keyword evidence="1 2" id="KW-0533">Nickel</keyword>